<proteinExistence type="inferred from homology"/>
<dbReference type="SMART" id="SM00385">
    <property type="entry name" value="CYCLIN"/>
    <property type="match status" value="1"/>
</dbReference>
<feature type="domain" description="Cyclin-like" evidence="3">
    <location>
        <begin position="336"/>
        <end position="422"/>
    </location>
</feature>
<dbReference type="InterPro" id="IPR012388">
    <property type="entry name" value="CABLES1/2"/>
</dbReference>
<evidence type="ECO:0000313" key="5">
    <source>
        <dbReference type="Proteomes" id="UP001234581"/>
    </source>
</evidence>
<dbReference type="InterPro" id="IPR036915">
    <property type="entry name" value="Cyclin-like_sf"/>
</dbReference>
<dbReference type="AlphaFoldDB" id="A0AAD7URS0"/>
<feature type="compositionally biased region" description="Basic and acidic residues" evidence="2">
    <location>
        <begin position="174"/>
        <end position="185"/>
    </location>
</feature>
<evidence type="ECO:0000259" key="3">
    <source>
        <dbReference type="SMART" id="SM00385"/>
    </source>
</evidence>
<dbReference type="GO" id="GO:0051726">
    <property type="term" value="P:regulation of cell cycle"/>
    <property type="evidence" value="ECO:0007669"/>
    <property type="project" value="InterPro"/>
</dbReference>
<dbReference type="GeneID" id="83219748"/>
<organism evidence="4 5">
    <name type="scientific">Lichtheimia ornata</name>
    <dbReference type="NCBI Taxonomy" id="688661"/>
    <lineage>
        <taxon>Eukaryota</taxon>
        <taxon>Fungi</taxon>
        <taxon>Fungi incertae sedis</taxon>
        <taxon>Mucoromycota</taxon>
        <taxon>Mucoromycotina</taxon>
        <taxon>Mucoromycetes</taxon>
        <taxon>Mucorales</taxon>
        <taxon>Lichtheimiaceae</taxon>
        <taxon>Lichtheimia</taxon>
    </lineage>
</organism>
<dbReference type="EMBL" id="JARTCD010000123">
    <property type="protein sequence ID" value="KAJ8652030.1"/>
    <property type="molecule type" value="Genomic_DNA"/>
</dbReference>
<feature type="region of interest" description="Disordered" evidence="2">
    <location>
        <begin position="174"/>
        <end position="193"/>
    </location>
</feature>
<dbReference type="SUPFAM" id="SSF47954">
    <property type="entry name" value="Cyclin-like"/>
    <property type="match status" value="1"/>
</dbReference>
<dbReference type="InterPro" id="IPR013763">
    <property type="entry name" value="Cyclin-like_dom"/>
</dbReference>
<dbReference type="PANTHER" id="PTHR22896:SF0">
    <property type="entry name" value="CYCLIN N-TERMINAL DOMAIN-CONTAINING PROTEIN"/>
    <property type="match status" value="1"/>
</dbReference>
<dbReference type="RefSeq" id="XP_058336944.1">
    <property type="nucleotide sequence ID" value="XM_058492306.1"/>
</dbReference>
<gene>
    <name evidence="4" type="ORF">O0I10_012374</name>
</gene>
<dbReference type="InterPro" id="IPR006671">
    <property type="entry name" value="Cyclin_N"/>
</dbReference>
<evidence type="ECO:0000256" key="2">
    <source>
        <dbReference type="SAM" id="MobiDB-lite"/>
    </source>
</evidence>
<keyword evidence="5" id="KW-1185">Reference proteome</keyword>
<dbReference type="CDD" id="cd20556">
    <property type="entry name" value="CYCLIN_CABLES"/>
    <property type="match status" value="1"/>
</dbReference>
<dbReference type="PANTHER" id="PTHR22896">
    <property type="entry name" value="CDK5 AND ABL1 ENZYME SUBSTRATE 1"/>
    <property type="match status" value="1"/>
</dbReference>
<evidence type="ECO:0000256" key="1">
    <source>
        <dbReference type="RuleBase" id="RU000383"/>
    </source>
</evidence>
<reference evidence="4 5" key="1">
    <citation type="submission" date="2023-03" db="EMBL/GenBank/DDBJ databases">
        <title>Genome sequence of Lichtheimia ornata CBS 291.66.</title>
        <authorList>
            <person name="Mohabir J.T."/>
            <person name="Shea T.P."/>
            <person name="Kurbessoian T."/>
            <person name="Berby B."/>
            <person name="Fontaine J."/>
            <person name="Livny J."/>
            <person name="Gnirke A."/>
            <person name="Stajich J.E."/>
            <person name="Cuomo C.A."/>
        </authorList>
    </citation>
    <scope>NUCLEOTIDE SEQUENCE [LARGE SCALE GENOMIC DNA]</scope>
    <source>
        <strain evidence="4">CBS 291.66</strain>
    </source>
</reference>
<comment type="similarity">
    <text evidence="1">Belongs to the cyclin family.</text>
</comment>
<evidence type="ECO:0000313" key="4">
    <source>
        <dbReference type="EMBL" id="KAJ8652030.1"/>
    </source>
</evidence>
<dbReference type="Gene3D" id="1.10.472.10">
    <property type="entry name" value="Cyclin-like"/>
    <property type="match status" value="1"/>
</dbReference>
<dbReference type="Proteomes" id="UP001234581">
    <property type="component" value="Unassembled WGS sequence"/>
</dbReference>
<name>A0AAD7URS0_9FUNG</name>
<protein>
    <recommendedName>
        <fullName evidence="3">Cyclin-like domain-containing protein</fullName>
    </recommendedName>
</protein>
<dbReference type="Pfam" id="PF00134">
    <property type="entry name" value="Cyclin_N"/>
    <property type="match status" value="1"/>
</dbReference>
<comment type="caution">
    <text evidence="4">The sequence shown here is derived from an EMBL/GenBank/DDBJ whole genome shotgun (WGS) entry which is preliminary data.</text>
</comment>
<sequence>MGTTKSRKSRRNNSRPTAFSFLSNISLGNEQQQQQPADRQVISSAIVSPVSLESNHAKSLESIHNDHDTTTTTHAIHSQVVGSLHSTDSNHGSEEHVFSGAAATHGIPCSSTAAPPSMATTPSVMTTAAAAASAAAAPGSLLSQQLKEHHKVAMPSRRRWSVDEDDVQHHKLTREDSERPIASEKIKKKSHHADKENYHGGLLSVVRYYTDKIRFPAGKRKAAEESINRGYLHQQLANHDSNKRRHALSYAHFLAPSFSLEQDASRCNSTYDAYFLDNDTYNRFGLLSSSQGTTTAAAGSHMRPSDMKRELNEQFRLKHPEISPEITLSKIRAIKLHLLEIAKTVDLEISSVAHAFAYFEKLVMKNVVTKKNRKLIAACCLFLATKANEAKGTWFEPLFEAIDDELDVDSKEVRDHEFAVFADLEFNLYIPTSEFMPHFERIFQAMDYKSVEEYLGSSSFYKVDQSTKGTAMHYSSKPTAIHGIHSFSSSSSSSSSNSSIE</sequence>
<accession>A0AAD7URS0</accession>
<keyword evidence="1" id="KW-0195">Cyclin</keyword>